<dbReference type="STRING" id="913774.A0A0C3DT16"/>
<feature type="domain" description="Heterokaryon incompatibility" evidence="1">
    <location>
        <begin position="22"/>
        <end position="111"/>
    </location>
</feature>
<keyword evidence="3" id="KW-1185">Reference proteome</keyword>
<evidence type="ECO:0000259" key="1">
    <source>
        <dbReference type="Pfam" id="PF06985"/>
    </source>
</evidence>
<evidence type="ECO:0000313" key="3">
    <source>
        <dbReference type="Proteomes" id="UP000054321"/>
    </source>
</evidence>
<reference evidence="3" key="2">
    <citation type="submission" date="2015-01" db="EMBL/GenBank/DDBJ databases">
        <title>Evolutionary Origins and Diversification of the Mycorrhizal Mutualists.</title>
        <authorList>
            <consortium name="DOE Joint Genome Institute"/>
            <consortium name="Mycorrhizal Genomics Consortium"/>
            <person name="Kohler A."/>
            <person name="Kuo A."/>
            <person name="Nagy L.G."/>
            <person name="Floudas D."/>
            <person name="Copeland A."/>
            <person name="Barry K.W."/>
            <person name="Cichocki N."/>
            <person name="Veneault-Fourrey C."/>
            <person name="LaButti K."/>
            <person name="Lindquist E.A."/>
            <person name="Lipzen A."/>
            <person name="Lundell T."/>
            <person name="Morin E."/>
            <person name="Murat C."/>
            <person name="Riley R."/>
            <person name="Ohm R."/>
            <person name="Sun H."/>
            <person name="Tunlid A."/>
            <person name="Henrissat B."/>
            <person name="Grigoriev I.V."/>
            <person name="Hibbett D.S."/>
            <person name="Martin F."/>
        </authorList>
    </citation>
    <scope>NUCLEOTIDE SEQUENCE [LARGE SCALE GENOMIC DNA]</scope>
    <source>
        <strain evidence="3">Zn</strain>
    </source>
</reference>
<dbReference type="PANTHER" id="PTHR10622:SF12">
    <property type="entry name" value="HET DOMAIN-CONTAINING PROTEIN"/>
    <property type="match status" value="1"/>
</dbReference>
<accession>A0A0C3DT16</accession>
<sequence length="468" mass="53664">MRLINVRTRLFEEVLGEIKPKYAILSHTWEKGEVSFTDMNDLSCKDKKGYGKIEMTCQMALKAALNYAWVDTCCIDKSSSAELTEAINSMYRWYQRSDICFVFLSDLKASSSLDRGLEGCRWFKRGWTLQELIAPKNIYFFDQDWNKRGPNDRVFCGILAKSPIAFASCGSFEKTVDYRPQEFSVSNIGVKTQAKILSKPIMGKGHGTCYILPLACSCAPQQSSLGVRLRKCGSDQFIREDPWTLIEDTENLLPNCTRQRYLLTGLPEINLYPDSQTLDMSLLIAQTRSNVLQIRLPANIDIHDAWPWDRFDDEDQLFFVSGEPRKDSASMRLRVDFPTQVRRRKTTAEFECVFYAIGWSELETSSLQCTLVDYRSFTTKLNEVQSEITGWGHDRRLVLEDLAFHEIPKCSSAALKIQGTEKSALVSFTPVLVSDPRICRNSFWRIEFSCDLCETNKLPQIQEEGWDL</sequence>
<dbReference type="HOGENOM" id="CLU_000288_138_11_1"/>
<dbReference type="InParanoid" id="A0A0C3DT16"/>
<reference evidence="2 3" key="1">
    <citation type="submission" date="2014-04" db="EMBL/GenBank/DDBJ databases">
        <authorList>
            <consortium name="DOE Joint Genome Institute"/>
            <person name="Kuo A."/>
            <person name="Martino E."/>
            <person name="Perotto S."/>
            <person name="Kohler A."/>
            <person name="Nagy L.G."/>
            <person name="Floudas D."/>
            <person name="Copeland A."/>
            <person name="Barry K.W."/>
            <person name="Cichocki N."/>
            <person name="Veneault-Fourrey C."/>
            <person name="LaButti K."/>
            <person name="Lindquist E.A."/>
            <person name="Lipzen A."/>
            <person name="Lundell T."/>
            <person name="Morin E."/>
            <person name="Murat C."/>
            <person name="Sun H."/>
            <person name="Tunlid A."/>
            <person name="Henrissat B."/>
            <person name="Grigoriev I.V."/>
            <person name="Hibbett D.S."/>
            <person name="Martin F."/>
            <person name="Nordberg H.P."/>
            <person name="Cantor M.N."/>
            <person name="Hua S.X."/>
        </authorList>
    </citation>
    <scope>NUCLEOTIDE SEQUENCE [LARGE SCALE GENOMIC DNA]</scope>
    <source>
        <strain evidence="2 3">Zn</strain>
    </source>
</reference>
<evidence type="ECO:0000313" key="2">
    <source>
        <dbReference type="EMBL" id="KIN05218.1"/>
    </source>
</evidence>
<dbReference type="OrthoDB" id="674604at2759"/>
<protein>
    <recommendedName>
        <fullName evidence="1">Heterokaryon incompatibility domain-containing protein</fullName>
    </recommendedName>
</protein>
<dbReference type="AlphaFoldDB" id="A0A0C3DT16"/>
<name>A0A0C3DT16_OIDMZ</name>
<dbReference type="PANTHER" id="PTHR10622">
    <property type="entry name" value="HET DOMAIN-CONTAINING PROTEIN"/>
    <property type="match status" value="1"/>
</dbReference>
<dbReference type="EMBL" id="KN832872">
    <property type="protein sequence ID" value="KIN05218.1"/>
    <property type="molecule type" value="Genomic_DNA"/>
</dbReference>
<dbReference type="Pfam" id="PF06985">
    <property type="entry name" value="HET"/>
    <property type="match status" value="1"/>
</dbReference>
<dbReference type="InterPro" id="IPR010730">
    <property type="entry name" value="HET"/>
</dbReference>
<gene>
    <name evidence="2" type="ORF">OIDMADRAFT_51035</name>
</gene>
<organism evidence="2 3">
    <name type="scientific">Oidiodendron maius (strain Zn)</name>
    <dbReference type="NCBI Taxonomy" id="913774"/>
    <lineage>
        <taxon>Eukaryota</taxon>
        <taxon>Fungi</taxon>
        <taxon>Dikarya</taxon>
        <taxon>Ascomycota</taxon>
        <taxon>Pezizomycotina</taxon>
        <taxon>Leotiomycetes</taxon>
        <taxon>Leotiomycetes incertae sedis</taxon>
        <taxon>Myxotrichaceae</taxon>
        <taxon>Oidiodendron</taxon>
    </lineage>
</organism>
<proteinExistence type="predicted"/>
<dbReference type="Proteomes" id="UP000054321">
    <property type="component" value="Unassembled WGS sequence"/>
</dbReference>